<feature type="region of interest" description="Disordered" evidence="1">
    <location>
        <begin position="33"/>
        <end position="58"/>
    </location>
</feature>
<keyword evidence="3" id="KW-1185">Reference proteome</keyword>
<accession>A0A2P6QH75</accession>
<reference evidence="2 3" key="1">
    <citation type="journal article" date="2018" name="Nat. Genet.">
        <title>The Rosa genome provides new insights in the design of modern roses.</title>
        <authorList>
            <person name="Bendahmane M."/>
        </authorList>
    </citation>
    <scope>NUCLEOTIDE SEQUENCE [LARGE SCALE GENOMIC DNA]</scope>
    <source>
        <strain evidence="3">cv. Old Blush</strain>
    </source>
</reference>
<comment type="caution">
    <text evidence="2">The sequence shown here is derived from an EMBL/GenBank/DDBJ whole genome shotgun (WGS) entry which is preliminary data.</text>
</comment>
<protein>
    <submittedName>
        <fullName evidence="2">Uncharacterized protein</fullName>
    </submittedName>
</protein>
<evidence type="ECO:0000313" key="2">
    <source>
        <dbReference type="EMBL" id="PRQ33535.1"/>
    </source>
</evidence>
<sequence length="83" mass="9404">MCPDESMTRRSTGVRFTAVKTFCRSHVPRRVNDGDGTFPTAFGPPSTGANKASRDGDLHRRNKEIIAMENNWERKKTVGYCWV</sequence>
<evidence type="ECO:0000256" key="1">
    <source>
        <dbReference type="SAM" id="MobiDB-lite"/>
    </source>
</evidence>
<proteinExistence type="predicted"/>
<dbReference type="AlphaFoldDB" id="A0A2P6QH75"/>
<name>A0A2P6QH75_ROSCH</name>
<dbReference type="EMBL" id="PDCK01000043">
    <property type="protein sequence ID" value="PRQ33535.1"/>
    <property type="molecule type" value="Genomic_DNA"/>
</dbReference>
<dbReference type="Gramene" id="PRQ33535">
    <property type="protein sequence ID" value="PRQ33535"/>
    <property type="gene ID" value="RchiOBHm_Chr5g0058741"/>
</dbReference>
<organism evidence="2 3">
    <name type="scientific">Rosa chinensis</name>
    <name type="common">China rose</name>
    <dbReference type="NCBI Taxonomy" id="74649"/>
    <lineage>
        <taxon>Eukaryota</taxon>
        <taxon>Viridiplantae</taxon>
        <taxon>Streptophyta</taxon>
        <taxon>Embryophyta</taxon>
        <taxon>Tracheophyta</taxon>
        <taxon>Spermatophyta</taxon>
        <taxon>Magnoliopsida</taxon>
        <taxon>eudicotyledons</taxon>
        <taxon>Gunneridae</taxon>
        <taxon>Pentapetalae</taxon>
        <taxon>rosids</taxon>
        <taxon>fabids</taxon>
        <taxon>Rosales</taxon>
        <taxon>Rosaceae</taxon>
        <taxon>Rosoideae</taxon>
        <taxon>Rosoideae incertae sedis</taxon>
        <taxon>Rosa</taxon>
    </lineage>
</organism>
<evidence type="ECO:0000313" key="3">
    <source>
        <dbReference type="Proteomes" id="UP000238479"/>
    </source>
</evidence>
<dbReference type="Proteomes" id="UP000238479">
    <property type="component" value="Chromosome 5"/>
</dbReference>
<gene>
    <name evidence="2" type="ORF">RchiOBHm_Chr5g0058741</name>
</gene>